<protein>
    <recommendedName>
        <fullName evidence="6">Beta-Casp domain-containing protein</fullName>
    </recommendedName>
</protein>
<evidence type="ECO:0000256" key="2">
    <source>
        <dbReference type="ARBA" id="ARBA00004496"/>
    </source>
</evidence>
<dbReference type="Pfam" id="PF16661">
    <property type="entry name" value="Lactamase_B_6"/>
    <property type="match status" value="1"/>
</dbReference>
<accession>A0A7S4NTQ7</accession>
<keyword evidence="5" id="KW-0539">Nucleus</keyword>
<evidence type="ECO:0000259" key="6">
    <source>
        <dbReference type="SMART" id="SM01027"/>
    </source>
</evidence>
<dbReference type="SMART" id="SM01027">
    <property type="entry name" value="Beta-Casp"/>
    <property type="match status" value="1"/>
</dbReference>
<dbReference type="GO" id="GO:0005737">
    <property type="term" value="C:cytoplasm"/>
    <property type="evidence" value="ECO:0007669"/>
    <property type="project" value="UniProtKB-SubCell"/>
</dbReference>
<dbReference type="AlphaFoldDB" id="A0A7S4NTQ7"/>
<comment type="subcellular location">
    <subcellularLocation>
        <location evidence="2">Cytoplasm</location>
    </subcellularLocation>
    <subcellularLocation>
        <location evidence="1">Nucleus</location>
    </subcellularLocation>
</comment>
<dbReference type="GO" id="GO:0032039">
    <property type="term" value="C:integrator complex"/>
    <property type="evidence" value="ECO:0007669"/>
    <property type="project" value="InterPro"/>
</dbReference>
<name>A0A7S4NTQ7_GUITH</name>
<proteinExistence type="inferred from homology"/>
<evidence type="ECO:0000256" key="3">
    <source>
        <dbReference type="ARBA" id="ARBA00006861"/>
    </source>
</evidence>
<dbReference type="PANTHER" id="PTHR46094:SF1">
    <property type="entry name" value="INTEGRATOR COMPLEX SUBUNIT 9"/>
    <property type="match status" value="1"/>
</dbReference>
<comment type="similarity">
    <text evidence="3">Belongs to the metallo-beta-lactamase superfamily. RNA-metabolizing metallo-beta-lactamase-like family. INTS9 subfamily.</text>
</comment>
<evidence type="ECO:0000313" key="7">
    <source>
        <dbReference type="EMBL" id="CAE2307816.1"/>
    </source>
</evidence>
<dbReference type="GO" id="GO:0034472">
    <property type="term" value="P:snRNA 3'-end processing"/>
    <property type="evidence" value="ECO:0007669"/>
    <property type="project" value="TreeGrafter"/>
</dbReference>
<evidence type="ECO:0000256" key="5">
    <source>
        <dbReference type="ARBA" id="ARBA00023242"/>
    </source>
</evidence>
<organism evidence="7">
    <name type="scientific">Guillardia theta</name>
    <name type="common">Cryptophyte</name>
    <name type="synonym">Cryptomonas phi</name>
    <dbReference type="NCBI Taxonomy" id="55529"/>
    <lineage>
        <taxon>Eukaryota</taxon>
        <taxon>Cryptophyceae</taxon>
        <taxon>Pyrenomonadales</taxon>
        <taxon>Geminigeraceae</taxon>
        <taxon>Guillardia</taxon>
    </lineage>
</organism>
<keyword evidence="4" id="KW-0963">Cytoplasm</keyword>
<reference evidence="7" key="1">
    <citation type="submission" date="2021-01" db="EMBL/GenBank/DDBJ databases">
        <authorList>
            <person name="Corre E."/>
            <person name="Pelletier E."/>
            <person name="Niang G."/>
            <person name="Scheremetjew M."/>
            <person name="Finn R."/>
            <person name="Kale V."/>
            <person name="Holt S."/>
            <person name="Cochrane G."/>
            <person name="Meng A."/>
            <person name="Brown T."/>
            <person name="Cohen L."/>
        </authorList>
    </citation>
    <scope>NUCLEOTIDE SEQUENCE</scope>
    <source>
        <strain evidence="7">CCMP 2712</strain>
    </source>
</reference>
<dbReference type="SUPFAM" id="SSF56281">
    <property type="entry name" value="Metallo-hydrolase/oxidoreductase"/>
    <property type="match status" value="1"/>
</dbReference>
<dbReference type="EMBL" id="HBKN01025209">
    <property type="protein sequence ID" value="CAE2307816.1"/>
    <property type="molecule type" value="Transcribed_RNA"/>
</dbReference>
<dbReference type="InterPro" id="IPR027074">
    <property type="entry name" value="Integrator_9su"/>
</dbReference>
<gene>
    <name evidence="7" type="ORF">GTHE00462_LOCUS19607</name>
</gene>
<sequence>MATVEVTCLGLCPSSSCLLIDVQPGPRILLDCPLEPQGLKFFPVAYGSGNVRVNGAASTSGLLHTAQLGAVDPSTVDYVVITTSHNMLGLPYFTEGSAKFQGTVIATEPTAEIGKLMMMELTQYISTSSFGSSGMSEGGEGEWYKGPGSVEMGPGRDPYTAQQVESCMSRVKRLNFGQSLALSEGYAITPYPSGYCLGSSFWLLSKPQCKVALIGACSMGFPLRTPLPPRFDSLRNVNVAIFGDLLPSDRLVTPAGMSVTQPPPPAWPFRDIGQAIQNTLQKGGNVLMPITLGGTSLDLLEALSMWCPDFGVSGMNAPIYLISPTANSLIGYLEILSEWVQTFDATRREREGRIDSPFVHQSMLQNSRLHIISDVHDLRSSSSSTTTTNMPTQPPTSTYREPCLVLAGHPSLRFGPCLHFLKRWGQKAENALILTDNHWNKTRSDANGWGLLAPHHPLYMQIMFAPLDSRLTPAQAQSVLQHLNVQSSVTPGYWMPADPSNSFSNYWGCLSTVTVQIPSSVIPMLMEVDLAMQMKVKSVGDVLVARVNCNLQEQDGVKTLKTLRSNMKVENGVKADGDVIFENVIYGSVRPVALVSSLQRRGIEDCEMVSSGKSSKERLTIKIASLQIQVHIDADKCLIETESASSSDSSSAVTDKASLVYDAVMEQIVQV</sequence>
<feature type="domain" description="Beta-Casp" evidence="6">
    <location>
        <begin position="296"/>
        <end position="451"/>
    </location>
</feature>
<dbReference type="Gene3D" id="3.40.50.10890">
    <property type="match status" value="1"/>
</dbReference>
<evidence type="ECO:0000256" key="4">
    <source>
        <dbReference type="ARBA" id="ARBA00022490"/>
    </source>
</evidence>
<evidence type="ECO:0000256" key="1">
    <source>
        <dbReference type="ARBA" id="ARBA00004123"/>
    </source>
</evidence>
<dbReference type="InterPro" id="IPR001279">
    <property type="entry name" value="Metallo-B-lactamas"/>
</dbReference>
<dbReference type="InterPro" id="IPR022712">
    <property type="entry name" value="Beta_Casp"/>
</dbReference>
<dbReference type="InterPro" id="IPR036866">
    <property type="entry name" value="RibonucZ/Hydroxyglut_hydro"/>
</dbReference>
<dbReference type="Gene3D" id="3.60.15.10">
    <property type="entry name" value="Ribonuclease Z/Hydroxyacylglutathione hydrolase-like"/>
    <property type="match status" value="1"/>
</dbReference>
<dbReference type="PANTHER" id="PTHR46094">
    <property type="entry name" value="INTEGRATOR COMPLEX SUBUNIT 9"/>
    <property type="match status" value="1"/>
</dbReference>
<dbReference type="Pfam" id="PF10996">
    <property type="entry name" value="Beta-Casp"/>
    <property type="match status" value="1"/>
</dbReference>